<accession>A0ABQ6Q5N7</accession>
<organism evidence="2 3">
    <name type="scientific">Algoriphagus taiwanensis</name>
    <dbReference type="NCBI Taxonomy" id="1445656"/>
    <lineage>
        <taxon>Bacteria</taxon>
        <taxon>Pseudomonadati</taxon>
        <taxon>Bacteroidota</taxon>
        <taxon>Cytophagia</taxon>
        <taxon>Cytophagales</taxon>
        <taxon>Cyclobacteriaceae</taxon>
        <taxon>Algoriphagus</taxon>
    </lineage>
</organism>
<dbReference type="Proteomes" id="UP001307705">
    <property type="component" value="Unassembled WGS sequence"/>
</dbReference>
<dbReference type="NCBIfam" id="TIGR04183">
    <property type="entry name" value="Por_Secre_tail"/>
    <property type="match status" value="1"/>
</dbReference>
<dbReference type="Pfam" id="PF18962">
    <property type="entry name" value="Por_Secre_tail"/>
    <property type="match status" value="1"/>
</dbReference>
<evidence type="ECO:0000313" key="3">
    <source>
        <dbReference type="Proteomes" id="UP001307705"/>
    </source>
</evidence>
<reference evidence="2 3" key="1">
    <citation type="submission" date="2023-08" db="EMBL/GenBank/DDBJ databases">
        <title>Draft genome sequence of Algoriphagus taiwanensis.</title>
        <authorList>
            <person name="Takatani N."/>
            <person name="Hosokawa M."/>
            <person name="Sawabe T."/>
        </authorList>
    </citation>
    <scope>NUCLEOTIDE SEQUENCE [LARGE SCALE GENOMIC DNA]</scope>
    <source>
        <strain evidence="2 3">JCM 19755</strain>
    </source>
</reference>
<protein>
    <recommendedName>
        <fullName evidence="1">Secretion system C-terminal sorting domain-containing protein</fullName>
    </recommendedName>
</protein>
<dbReference type="EMBL" id="BTPE01000020">
    <property type="protein sequence ID" value="GMQ35492.1"/>
    <property type="molecule type" value="Genomic_DNA"/>
</dbReference>
<sequence length="910" mass="96360">MTDSSLLLFIHTGLIADNHMIFFGDNTFNGNNTFISGGNLDADGSNQFSVPAGTSTSFVKNGNGNDDWQGGNTFGTVSFTNNSNNRFRLANATGDTFLSTSTFSNNGTNFLGIAFNGTNTFAQQIEINNTNPGGEVRFGEGGGTSTLSTGGVVTSSFAAANLLEFNNFTQVQNSPNGTFNTITFTSVNSSFQGDFTVSATTINFNGANTYARNGTFTAASIQMTNAGNNFATSGGIARFTKTPSGTTNDWNGGNTFGTLEITNNANSRLRLGQNSGDTFNSTSVFTNNGNNILGIAFRGTNSFAQQITINNTNVGGTVRFGEGGGTSTLQAGGVVTNDFSVGNLLEFNNFTQIQNSPNGNFGVSTFNSINSSFQGDFGVTATSSITFQGTNTYARNGNFTALNITANGANNFSTAGGVANFTKTGGGSNDWAGGNTFGVVNFVNNSGSRFRLAVNNGDTFTQNASFVSTSTGFVEPAFNNISTFAGNISTIGSNRALTFGLGNGTVQIVGNNAQFWQGDAANSPIVERLVMSTTGSLTLSVPLLVDISATFTNGIVNSDAANLLTIDNGALASGMSNASHVDGPVQKIGNQAFTFPVGDGGFYAPLIMANRGGGGTDIYTAQYFLIAPVDIPTDTTSRDATIGLMNQSEHWNLERNSGTVNRGISLSYDVSRTAPVVDYTELVSIYWDGTAWRDLGGSISGNDTAGTITAGNTSNRGFLSIGSSFRILPVELLSFTAKQTETRDILIEWKTATEKNNSHFILERSFDGKNWETISLIPGAGDSLEPLSYRHLDTNPQFGRNFYRLTQVDFDGLTTVYQTIAVSLSGEPGNNLQVVVYPNPTQGRIYLESKNQNLDGMQVEILNLNGQSILQSEAIRNSRAEFDLSGLPRGIYILKLYSASEIITQKIILQ</sequence>
<feature type="domain" description="Secretion system C-terminal sorting" evidence="1">
    <location>
        <begin position="836"/>
        <end position="908"/>
    </location>
</feature>
<gene>
    <name evidence="2" type="ORF">Ataiwa_37650</name>
</gene>
<keyword evidence="3" id="KW-1185">Reference proteome</keyword>
<comment type="caution">
    <text evidence="2">The sequence shown here is derived from an EMBL/GenBank/DDBJ whole genome shotgun (WGS) entry which is preliminary data.</text>
</comment>
<evidence type="ECO:0000259" key="1">
    <source>
        <dbReference type="Pfam" id="PF18962"/>
    </source>
</evidence>
<dbReference type="InterPro" id="IPR026444">
    <property type="entry name" value="Secre_tail"/>
</dbReference>
<evidence type="ECO:0000313" key="2">
    <source>
        <dbReference type="EMBL" id="GMQ35492.1"/>
    </source>
</evidence>
<proteinExistence type="predicted"/>
<name>A0ABQ6Q5N7_9BACT</name>